<comment type="caution">
    <text evidence="3">The sequence shown here is derived from an EMBL/GenBank/DDBJ whole genome shotgun (WGS) entry which is preliminary data.</text>
</comment>
<name>A0ABS8W9F2_9GAMM</name>
<dbReference type="EMBL" id="JAIMJA010000012">
    <property type="protein sequence ID" value="MCE2595642.1"/>
    <property type="molecule type" value="Genomic_DNA"/>
</dbReference>
<proteinExistence type="predicted"/>
<feature type="signal peptide" evidence="1">
    <location>
        <begin position="1"/>
        <end position="22"/>
    </location>
</feature>
<dbReference type="Proteomes" id="UP001201273">
    <property type="component" value="Unassembled WGS sequence"/>
</dbReference>
<protein>
    <submittedName>
        <fullName evidence="3">PepSY domain-containing protein</fullName>
    </submittedName>
</protein>
<evidence type="ECO:0000313" key="3">
    <source>
        <dbReference type="EMBL" id="MCE2595642.1"/>
    </source>
</evidence>
<feature type="chain" id="PRO_5046387565" evidence="1">
    <location>
        <begin position="23"/>
        <end position="91"/>
    </location>
</feature>
<keyword evidence="4" id="KW-1185">Reference proteome</keyword>
<reference evidence="3 4" key="1">
    <citation type="journal article" date="2022" name="Environ. Microbiol. Rep.">
        <title>Eco-phylogenetic analyses reveal divergent evolution of vitamin B12 metabolism in the marine bacterial family 'Psychromonadaceae'.</title>
        <authorList>
            <person name="Jin X."/>
            <person name="Yang Y."/>
            <person name="Cao H."/>
            <person name="Gao B."/>
            <person name="Zhao Z."/>
        </authorList>
    </citation>
    <scope>NUCLEOTIDE SEQUENCE [LARGE SCALE GENOMIC DNA]</scope>
    <source>
        <strain evidence="3 4">MKS20</strain>
    </source>
</reference>
<gene>
    <name evidence="3" type="ORF">K6Y31_12510</name>
</gene>
<dbReference type="Pfam" id="PF13670">
    <property type="entry name" value="PepSY_2"/>
    <property type="match status" value="1"/>
</dbReference>
<organism evidence="3 4">
    <name type="scientific">Motilimonas cestriensis</name>
    <dbReference type="NCBI Taxonomy" id="2742685"/>
    <lineage>
        <taxon>Bacteria</taxon>
        <taxon>Pseudomonadati</taxon>
        <taxon>Pseudomonadota</taxon>
        <taxon>Gammaproteobacteria</taxon>
        <taxon>Alteromonadales</taxon>
        <taxon>Alteromonadales genera incertae sedis</taxon>
        <taxon>Motilimonas</taxon>
    </lineage>
</organism>
<dbReference type="InterPro" id="IPR025711">
    <property type="entry name" value="PepSY"/>
</dbReference>
<evidence type="ECO:0000256" key="1">
    <source>
        <dbReference type="SAM" id="SignalP"/>
    </source>
</evidence>
<feature type="domain" description="PepSY" evidence="2">
    <location>
        <begin position="10"/>
        <end position="89"/>
    </location>
</feature>
<keyword evidence="1" id="KW-0732">Signal</keyword>
<evidence type="ECO:0000259" key="2">
    <source>
        <dbReference type="Pfam" id="PF13670"/>
    </source>
</evidence>
<evidence type="ECO:0000313" key="4">
    <source>
        <dbReference type="Proteomes" id="UP001201273"/>
    </source>
</evidence>
<dbReference type="RefSeq" id="WP_233053157.1">
    <property type="nucleotide sequence ID" value="NZ_JAIMJA010000012.1"/>
</dbReference>
<sequence>MLTRFKNIPFIALAFVASASYADPQCSQAPESEWIPFETAKQQLVDEGYTIKKFKKTDTGCYELYGKDTQGERVEIYYDPTNMQVIKEERG</sequence>
<accession>A0ABS8W9F2</accession>